<reference evidence="2" key="2">
    <citation type="submission" date="2020-09" db="EMBL/GenBank/DDBJ databases">
        <authorList>
            <person name="Sun Q."/>
            <person name="Ohkuma M."/>
        </authorList>
    </citation>
    <scope>NUCLEOTIDE SEQUENCE</scope>
    <source>
        <strain evidence="2">JCM 4477</strain>
    </source>
</reference>
<protein>
    <recommendedName>
        <fullName evidence="1">DAC domain-containing protein</fullName>
    </recommendedName>
</protein>
<reference evidence="2" key="1">
    <citation type="journal article" date="2014" name="Int. J. Syst. Evol. Microbiol.">
        <title>Complete genome sequence of Corynebacterium casei LMG S-19264T (=DSM 44701T), isolated from a smear-ripened cheese.</title>
        <authorList>
            <consortium name="US DOE Joint Genome Institute (JGI-PGF)"/>
            <person name="Walter F."/>
            <person name="Albersmeier A."/>
            <person name="Kalinowski J."/>
            <person name="Ruckert C."/>
        </authorList>
    </citation>
    <scope>NUCLEOTIDE SEQUENCE</scope>
    <source>
        <strain evidence="2">JCM 4477</strain>
    </source>
</reference>
<keyword evidence="3" id="KW-1185">Reference proteome</keyword>
<evidence type="ECO:0000259" key="1">
    <source>
        <dbReference type="PROSITE" id="PS51794"/>
    </source>
</evidence>
<dbReference type="Pfam" id="PF21750">
    <property type="entry name" value="DACNH"/>
    <property type="match status" value="1"/>
</dbReference>
<dbReference type="InterPro" id="IPR048555">
    <property type="entry name" value="DACNH"/>
</dbReference>
<dbReference type="EMBL" id="BNBI01000015">
    <property type="protein sequence ID" value="GHF25050.1"/>
    <property type="molecule type" value="Genomic_DNA"/>
</dbReference>
<dbReference type="Pfam" id="PF02457">
    <property type="entry name" value="DAC"/>
    <property type="match status" value="1"/>
</dbReference>
<accession>A0A919E6W6</accession>
<dbReference type="Gene3D" id="3.40.1700.10">
    <property type="entry name" value="DNA integrity scanning protein, DisA, N-terminal domain"/>
    <property type="match status" value="1"/>
</dbReference>
<dbReference type="InterPro" id="IPR003390">
    <property type="entry name" value="DNA_integrity_scan_DisA_N"/>
</dbReference>
<proteinExistence type="predicted"/>
<sequence>MREGRSIKQFMWAYQPHFRISVKVRAEMALEAIGFAGDPEVVLVGFKAAGEHEFDVCIEPEDGPYVPADLAHVRRRAVELYASHPDRDMIHSVAHVHEQRHQELRDRMRAKALEEAFEAMPREQGRQFFAGESVRVDDYEVHTVISVDKTALARAPQIKTEQRDRFHVDRSLVHAVIREILRRSARVLYIPDTGSASLPDSVDEIVRGATEAMVRSMLYCAGFWFGSENHLLMSGLSALPYEGRPGAGRLVIAQEDDPTIEVFLRLKHPVEMRNVPAVRKLLEASGSQSDLLSDGENVYGLGVVKPDYDAESETVFAVRFTARGVWEFSHAGNALLIVRDGIPRLPTPLLDEEYLKDIVSRLFPEADQAALREAAQAAGSHRHGAMLIISGDAAGEAERLSPQSWSIEPTRLSTKLLTQLTDMDGAILVDPQGLCHAIGVILDGTAHGRGDPARGSRFNNAVRYLDSERPPAIVIVYSSDGVINILPQLHPRIEKQIVTNAVERYLVASSAEPLNIKECNEAWDAVKSLSFYLSSAQCDALNRARGRVDEWEKQSRELRIVKSDLAPYPDMNDSYWM</sequence>
<dbReference type="Pfam" id="PF21752">
    <property type="entry name" value="DACNG"/>
    <property type="match status" value="1"/>
</dbReference>
<dbReference type="InterPro" id="IPR048554">
    <property type="entry name" value="DACNG"/>
</dbReference>
<dbReference type="SUPFAM" id="SSF143597">
    <property type="entry name" value="YojJ-like"/>
    <property type="match status" value="1"/>
</dbReference>
<organism evidence="2 3">
    <name type="scientific">Streptomyces fumanus</name>
    <dbReference type="NCBI Taxonomy" id="67302"/>
    <lineage>
        <taxon>Bacteria</taxon>
        <taxon>Bacillati</taxon>
        <taxon>Actinomycetota</taxon>
        <taxon>Actinomycetes</taxon>
        <taxon>Kitasatosporales</taxon>
        <taxon>Streptomycetaceae</taxon>
        <taxon>Streptomyces</taxon>
    </lineage>
</organism>
<dbReference type="InterPro" id="IPR036888">
    <property type="entry name" value="DNA_integrity_DisA_N_sf"/>
</dbReference>
<dbReference type="AlphaFoldDB" id="A0A919E6W6"/>
<evidence type="ECO:0000313" key="3">
    <source>
        <dbReference type="Proteomes" id="UP000630718"/>
    </source>
</evidence>
<dbReference type="PROSITE" id="PS51794">
    <property type="entry name" value="DAC"/>
    <property type="match status" value="1"/>
</dbReference>
<gene>
    <name evidence="2" type="ORF">GCM10018772_58460</name>
</gene>
<comment type="caution">
    <text evidence="2">The sequence shown here is derived from an EMBL/GenBank/DDBJ whole genome shotgun (WGS) entry which is preliminary data.</text>
</comment>
<feature type="domain" description="DAC" evidence="1">
    <location>
        <begin position="352"/>
        <end position="497"/>
    </location>
</feature>
<evidence type="ECO:0000313" key="2">
    <source>
        <dbReference type="EMBL" id="GHF25050.1"/>
    </source>
</evidence>
<name>A0A919E6W6_9ACTN</name>
<dbReference type="Proteomes" id="UP000630718">
    <property type="component" value="Unassembled WGS sequence"/>
</dbReference>
<dbReference type="RefSeq" id="WP_190207453.1">
    <property type="nucleotide sequence ID" value="NZ_BNBI01000015.1"/>
</dbReference>